<dbReference type="AlphaFoldDB" id="A0A9X2KX60"/>
<dbReference type="EMBL" id="JAMFTH010000008">
    <property type="protein sequence ID" value="MCP8900945.1"/>
    <property type="molecule type" value="Genomic_DNA"/>
</dbReference>
<evidence type="ECO:0000313" key="1">
    <source>
        <dbReference type="EMBL" id="MCP8900945.1"/>
    </source>
</evidence>
<reference evidence="1" key="1">
    <citation type="submission" date="2022-05" db="EMBL/GenBank/DDBJ databases">
        <authorList>
            <person name="Sun H.-N."/>
        </authorList>
    </citation>
    <scope>NUCLEOTIDE SEQUENCE</scope>
    <source>
        <strain evidence="1">HB14</strain>
    </source>
</reference>
<organism evidence="1 2">
    <name type="scientific">Gilvimarinus xylanilyticus</name>
    <dbReference type="NCBI Taxonomy" id="2944139"/>
    <lineage>
        <taxon>Bacteria</taxon>
        <taxon>Pseudomonadati</taxon>
        <taxon>Pseudomonadota</taxon>
        <taxon>Gammaproteobacteria</taxon>
        <taxon>Cellvibrionales</taxon>
        <taxon>Cellvibrionaceae</taxon>
        <taxon>Gilvimarinus</taxon>
    </lineage>
</organism>
<comment type="caution">
    <text evidence="1">The sequence shown here is derived from an EMBL/GenBank/DDBJ whole genome shotgun (WGS) entry which is preliminary data.</text>
</comment>
<name>A0A9X2KX60_9GAMM</name>
<keyword evidence="2" id="KW-1185">Reference proteome</keyword>
<evidence type="ECO:0000313" key="2">
    <source>
        <dbReference type="Proteomes" id="UP001139319"/>
    </source>
</evidence>
<dbReference type="RefSeq" id="WP_253969230.1">
    <property type="nucleotide sequence ID" value="NZ_JAMFTH010000008.1"/>
</dbReference>
<dbReference type="InterPro" id="IPR045941">
    <property type="entry name" value="DUF6361"/>
</dbReference>
<protein>
    <submittedName>
        <fullName evidence="1">DUF6361 family protein</fullName>
    </submittedName>
</protein>
<proteinExistence type="predicted"/>
<dbReference type="Proteomes" id="UP001139319">
    <property type="component" value="Unassembled WGS sequence"/>
</dbReference>
<reference evidence="1" key="2">
    <citation type="submission" date="2023-01" db="EMBL/GenBank/DDBJ databases">
        <title>Gilvimarinus xylanilyticus HB14 isolated from Caulerpa lentillifera aquaculture base in Hainan, China.</title>
        <authorList>
            <person name="Zhang Y.-J."/>
        </authorList>
    </citation>
    <scope>NUCLEOTIDE SEQUENCE</scope>
    <source>
        <strain evidence="1">HB14</strain>
    </source>
</reference>
<gene>
    <name evidence="1" type="ORF">M6D89_16695</name>
</gene>
<sequence length="135" mass="14950">MSATLSWLDLTSSDREKFRGILDLFSEQGTVDELGLGSLRDAFSDALFPGTSVLHTRLRYVLFVPWLYQALEHRGAGGDVVDAARKKEVELIDHLAATGEDGVIGVQARASLVRLPSSVYWFALSRWGTCVHQQE</sequence>
<dbReference type="Pfam" id="PF19888">
    <property type="entry name" value="DUF6361"/>
    <property type="match status" value="1"/>
</dbReference>
<accession>A0A9X2KX60</accession>